<evidence type="ECO:0000256" key="1">
    <source>
        <dbReference type="ARBA" id="ARBA00022723"/>
    </source>
</evidence>
<dbReference type="PROSITE" id="PS51318">
    <property type="entry name" value="TAT"/>
    <property type="match status" value="1"/>
</dbReference>
<evidence type="ECO:0000256" key="2">
    <source>
        <dbReference type="ARBA" id="ARBA00023008"/>
    </source>
</evidence>
<dbReference type="GO" id="GO:0009055">
    <property type="term" value="F:electron transfer activity"/>
    <property type="evidence" value="ECO:0007669"/>
    <property type="project" value="InterPro"/>
</dbReference>
<keyword evidence="1" id="KW-0479">Metal-binding</keyword>
<reference evidence="6 7" key="2">
    <citation type="journal article" date="2014" name="PLoS Genet.">
        <title>Phylogenetically driven sequencing of extremely halophilic archaea reveals strategies for static and dynamic osmo-response.</title>
        <authorList>
            <person name="Becker E.A."/>
            <person name="Seitzer P.M."/>
            <person name="Tritt A."/>
            <person name="Larsen D."/>
            <person name="Krusor M."/>
            <person name="Yao A.I."/>
            <person name="Wu D."/>
            <person name="Madern D."/>
            <person name="Eisen J.A."/>
            <person name="Darling A.E."/>
            <person name="Facciotti M.T."/>
        </authorList>
    </citation>
    <scope>NUCLEOTIDE SEQUENCE [LARGE SCALE GENOMIC DNA]</scope>
    <source>
        <strain evidence="6 7">AJ5</strain>
    </source>
</reference>
<protein>
    <submittedName>
        <fullName evidence="6">Blue (Type 1) copper domain-containing protein</fullName>
    </submittedName>
</protein>
<evidence type="ECO:0000313" key="5">
    <source>
        <dbReference type="EMBL" id="APW98736.1"/>
    </source>
</evidence>
<evidence type="ECO:0000313" key="8">
    <source>
        <dbReference type="Proteomes" id="UP000186547"/>
    </source>
</evidence>
<dbReference type="GO" id="GO:0005507">
    <property type="term" value="F:copper ion binding"/>
    <property type="evidence" value="ECO:0007669"/>
    <property type="project" value="InterPro"/>
</dbReference>
<dbReference type="AlphaFoldDB" id="M0LHP8"/>
<dbReference type="EMBL" id="AOLZ01000039">
    <property type="protein sequence ID" value="EMA32608.1"/>
    <property type="molecule type" value="Genomic_DNA"/>
</dbReference>
<dbReference type="InterPro" id="IPR008972">
    <property type="entry name" value="Cupredoxin"/>
</dbReference>
<dbReference type="Proteomes" id="UP000186547">
    <property type="component" value="Chromosome"/>
</dbReference>
<gene>
    <name evidence="6" type="ORF">C445_10842</name>
    <name evidence="5" type="ORF">CHINAEXTREME_13505</name>
</gene>
<dbReference type="NCBIfam" id="TIGR01409">
    <property type="entry name" value="TAT_signal_seq"/>
    <property type="match status" value="1"/>
</dbReference>
<dbReference type="Pfam" id="PF00127">
    <property type="entry name" value="Copper-bind"/>
    <property type="match status" value="1"/>
</dbReference>
<dbReference type="eggNOG" id="arCOG11135">
    <property type="taxonomic scope" value="Archaea"/>
</dbReference>
<evidence type="ECO:0000313" key="6">
    <source>
        <dbReference type="EMBL" id="EMA32608.1"/>
    </source>
</evidence>
<evidence type="ECO:0000259" key="4">
    <source>
        <dbReference type="Pfam" id="PF00127"/>
    </source>
</evidence>
<dbReference type="RefSeq" id="WP_007141885.1">
    <property type="nucleotide sequence ID" value="NZ_AOLZ01000039.1"/>
</dbReference>
<dbReference type="Gene3D" id="2.60.40.420">
    <property type="entry name" value="Cupredoxins - blue copper proteins"/>
    <property type="match status" value="1"/>
</dbReference>
<feature type="domain" description="Blue (type 1) copper" evidence="4">
    <location>
        <begin position="98"/>
        <end position="163"/>
    </location>
</feature>
<proteinExistence type="predicted"/>
<accession>M0LHP8</accession>
<dbReference type="InterPro" id="IPR000923">
    <property type="entry name" value="BlueCu_1"/>
</dbReference>
<dbReference type="Proteomes" id="UP000011555">
    <property type="component" value="Unassembled WGS sequence"/>
</dbReference>
<feature type="region of interest" description="Disordered" evidence="3">
    <location>
        <begin position="24"/>
        <end position="87"/>
    </location>
</feature>
<dbReference type="InterPro" id="IPR019546">
    <property type="entry name" value="TAT_signal_bac_arc"/>
</dbReference>
<dbReference type="EMBL" id="CP019285">
    <property type="protein sequence ID" value="APW98736.1"/>
    <property type="molecule type" value="Genomic_DNA"/>
</dbReference>
<sequence length="163" mass="17148">MTVDEGSRRTFLKAAGAAGATALVAGCSGNDGDGDGEDETENGTEDEDDGGSDGFEIDPGTQIELDGQTAGWEGLAPGDIEGEQNPTLILQEGEDYEIGWTQGDGSQHNIEIRTDGGDVVDDLSTEQVAEPEDQWLEFTASSEMASYVCDPHETTMIGDIVVE</sequence>
<name>M0LHP8_NATLA</name>
<dbReference type="InterPro" id="IPR006311">
    <property type="entry name" value="TAT_signal"/>
</dbReference>
<reference evidence="5" key="3">
    <citation type="submission" date="2017-01" db="EMBL/GenBank/DDBJ databases">
        <authorList>
            <person name="Mah S.A."/>
            <person name="Swanson W.J."/>
            <person name="Moy G.W."/>
            <person name="Vacquier V.D."/>
        </authorList>
    </citation>
    <scope>NUCLEOTIDE SEQUENCE</scope>
    <source>
        <strain evidence="5">AJ5</strain>
    </source>
</reference>
<organism evidence="6 7">
    <name type="scientific">Natronobacterium lacisalsi AJ5</name>
    <dbReference type="NCBI Taxonomy" id="358396"/>
    <lineage>
        <taxon>Archaea</taxon>
        <taxon>Methanobacteriati</taxon>
        <taxon>Methanobacteriota</taxon>
        <taxon>Stenosarchaea group</taxon>
        <taxon>Halobacteria</taxon>
        <taxon>Halobacteriales</taxon>
        <taxon>Natrialbaceae</taxon>
        <taxon>Natronobacterium</taxon>
    </lineage>
</organism>
<keyword evidence="2" id="KW-0186">Copper</keyword>
<reference evidence="5 8" key="1">
    <citation type="journal article" date="2011" name="J. Bacteriol.">
        <title>Genome sequence of Halobiforma lacisalsi AJ5, an extremely halophilic archaeon which harbors a bop gene.</title>
        <authorList>
            <person name="Jiang X."/>
            <person name="Wang S."/>
            <person name="Cheng H."/>
            <person name="Huo Y."/>
            <person name="Zhang X."/>
            <person name="Zhu X."/>
            <person name="Han X."/>
            <person name="Ni P."/>
            <person name="Wu M."/>
        </authorList>
    </citation>
    <scope>NUCLEOTIDE SEQUENCE [LARGE SCALE GENOMIC DNA]</scope>
    <source>
        <strain evidence="5 8">AJ5</strain>
    </source>
</reference>
<dbReference type="GeneID" id="30922159"/>
<feature type="compositionally biased region" description="Acidic residues" evidence="3">
    <location>
        <begin position="32"/>
        <end position="51"/>
    </location>
</feature>
<evidence type="ECO:0000256" key="3">
    <source>
        <dbReference type="SAM" id="MobiDB-lite"/>
    </source>
</evidence>
<evidence type="ECO:0000313" key="7">
    <source>
        <dbReference type="Proteomes" id="UP000011555"/>
    </source>
</evidence>
<dbReference type="KEGG" id="hlc:CHINAEXTREME13505"/>
<keyword evidence="7" id="KW-1185">Reference proteome</keyword>